<accession>A0ACC0MQT1</accession>
<dbReference type="Proteomes" id="UP001062846">
    <property type="component" value="Chromosome 8"/>
</dbReference>
<reference evidence="1" key="1">
    <citation type="submission" date="2022-02" db="EMBL/GenBank/DDBJ databases">
        <title>Plant Genome Project.</title>
        <authorList>
            <person name="Zhang R.-G."/>
        </authorList>
    </citation>
    <scope>NUCLEOTIDE SEQUENCE</scope>
    <source>
        <strain evidence="1">AT1</strain>
    </source>
</reference>
<evidence type="ECO:0000313" key="2">
    <source>
        <dbReference type="Proteomes" id="UP001062846"/>
    </source>
</evidence>
<name>A0ACC0MQT1_RHOML</name>
<evidence type="ECO:0000313" key="1">
    <source>
        <dbReference type="EMBL" id="KAI8542867.1"/>
    </source>
</evidence>
<sequence>MTDFYRSPNSNRLCHSLSPQGSPRGRSPPLAAYRRPRLKSPSRPRGRRPKKRMADQPPVRTLRDILNPGSPVQQSPIVLPVTTNANSFDFKHGYHNLIPIFRGLDRESTYDHIREFEELLNTFTTDAARLENGRLRLFPFSLKDKAKQWFTSLKPQSLRTWAAVKAEFHKKFFPVHRTKLLKEQIQNFKQKEGESFYKYWERFKDLVAALAHHGFDKPQLIGHFMQGCSQSSYQLIDTMVDGDFLDKTGVDAWEFLDQLADKNQSWDVVDMGERAMANQGPSGSGKFSLNEPNALESRV</sequence>
<protein>
    <submittedName>
        <fullName evidence="1">Uncharacterized protein</fullName>
    </submittedName>
</protein>
<dbReference type="EMBL" id="CM046395">
    <property type="protein sequence ID" value="KAI8542867.1"/>
    <property type="molecule type" value="Genomic_DNA"/>
</dbReference>
<comment type="caution">
    <text evidence="1">The sequence shown here is derived from an EMBL/GenBank/DDBJ whole genome shotgun (WGS) entry which is preliminary data.</text>
</comment>
<proteinExistence type="predicted"/>
<organism evidence="1 2">
    <name type="scientific">Rhododendron molle</name>
    <name type="common">Chinese azalea</name>
    <name type="synonym">Azalea mollis</name>
    <dbReference type="NCBI Taxonomy" id="49168"/>
    <lineage>
        <taxon>Eukaryota</taxon>
        <taxon>Viridiplantae</taxon>
        <taxon>Streptophyta</taxon>
        <taxon>Embryophyta</taxon>
        <taxon>Tracheophyta</taxon>
        <taxon>Spermatophyta</taxon>
        <taxon>Magnoliopsida</taxon>
        <taxon>eudicotyledons</taxon>
        <taxon>Gunneridae</taxon>
        <taxon>Pentapetalae</taxon>
        <taxon>asterids</taxon>
        <taxon>Ericales</taxon>
        <taxon>Ericaceae</taxon>
        <taxon>Ericoideae</taxon>
        <taxon>Rhodoreae</taxon>
        <taxon>Rhododendron</taxon>
    </lineage>
</organism>
<keyword evidence="2" id="KW-1185">Reference proteome</keyword>
<gene>
    <name evidence="1" type="ORF">RHMOL_Rhmol08G0173400</name>
</gene>